<gene>
    <name evidence="1" type="ORF">J8C06_03015</name>
</gene>
<evidence type="ECO:0000313" key="1">
    <source>
        <dbReference type="EMBL" id="QUW03424.1"/>
    </source>
</evidence>
<dbReference type="EMBL" id="CP072648">
    <property type="protein sequence ID" value="QUW03424.1"/>
    <property type="molecule type" value="Genomic_DNA"/>
</dbReference>
<dbReference type="InterPro" id="IPR043504">
    <property type="entry name" value="Peptidase_S1_PA_chymotrypsin"/>
</dbReference>
<dbReference type="SUPFAM" id="SSF50494">
    <property type="entry name" value="Trypsin-like serine proteases"/>
    <property type="match status" value="1"/>
</dbReference>
<proteinExistence type="predicted"/>
<accession>A0ABX8B9T0</accession>
<reference evidence="1 2" key="1">
    <citation type="submission" date="2021-03" db="EMBL/GenBank/DDBJ databases">
        <title>Genomic and phenotypic characterization of Chloracidobacterium isolates provides evidence for multiple species.</title>
        <authorList>
            <person name="Saini M.K."/>
            <person name="Costas A.M.G."/>
            <person name="Tank M."/>
            <person name="Bryant D.A."/>
        </authorList>
    </citation>
    <scope>NUCLEOTIDE SEQUENCE [LARGE SCALE GENOMIC DNA]</scope>
    <source>
        <strain evidence="1 2">BV2-C</strain>
    </source>
</reference>
<keyword evidence="2" id="KW-1185">Reference proteome</keyword>
<dbReference type="Gene3D" id="2.40.10.10">
    <property type="entry name" value="Trypsin-like serine proteases"/>
    <property type="match status" value="1"/>
</dbReference>
<dbReference type="InterPro" id="IPR009003">
    <property type="entry name" value="Peptidase_S1_PA"/>
</dbReference>
<organism evidence="1 2">
    <name type="scientific">Chloracidobacterium validum</name>
    <dbReference type="NCBI Taxonomy" id="2821543"/>
    <lineage>
        <taxon>Bacteria</taxon>
        <taxon>Pseudomonadati</taxon>
        <taxon>Acidobacteriota</taxon>
        <taxon>Terriglobia</taxon>
        <taxon>Terriglobales</taxon>
        <taxon>Acidobacteriaceae</taxon>
        <taxon>Chloracidobacterium</taxon>
    </lineage>
</organism>
<dbReference type="RefSeq" id="WP_211429315.1">
    <property type="nucleotide sequence ID" value="NZ_CP072648.1"/>
</dbReference>
<evidence type="ECO:0000313" key="2">
    <source>
        <dbReference type="Proteomes" id="UP000676506"/>
    </source>
</evidence>
<dbReference type="Pfam" id="PF13365">
    <property type="entry name" value="Trypsin_2"/>
    <property type="match status" value="1"/>
</dbReference>
<dbReference type="Proteomes" id="UP000676506">
    <property type="component" value="Chromosome 1"/>
</dbReference>
<sequence>MLSCFSSQRLTLVLVGLALATTSFFVRPVPGVVILDSAWRKHGGNADNKPAGFAKHIALANQPQFRATIQLVGESAGASGTWIGNDAKHGYVLTAGHNFTKGGNATEYAYVATDGTTYKGVELIVHPAWNGDNNTRTGYDFAIVVLDRPVRGVGQPALLYAGSDEMDRLCTIVGYGMRGTGSSGEQADYYDDDNPKAAAQNLIENVTEAVKPLPSDEDGGNYLGIDFDKEDGSAKNTYGDPTPVNEYEGALGSGDSGGSCWMEYDRQWCVIGVNANGDTSTYGAVSYFARVSGEVAWIKSVFPGAKFIGN</sequence>
<name>A0ABX8B9T0_9BACT</name>
<protein>
    <submittedName>
        <fullName evidence="1">Peptidase S1</fullName>
    </submittedName>
</protein>